<dbReference type="PROSITE" id="PS50263">
    <property type="entry name" value="CN_HYDROLASE"/>
    <property type="match status" value="1"/>
</dbReference>
<reference evidence="11 12" key="1">
    <citation type="journal article" date="2000" name="Arch. Microbiol.">
        <title>Rhodobaca bogoriensis gen. nov. and sp. nov., an alkaliphilic purple nonsulfur bacterium from African Rift Valley soda lakes.</title>
        <authorList>
            <person name="Milford A.D."/>
            <person name="Achenbach L.A."/>
            <person name="Jung D.O."/>
            <person name="Madigan M.T."/>
        </authorList>
    </citation>
    <scope>NUCLEOTIDE SEQUENCE [LARGE SCALE GENOMIC DNA]</scope>
    <source>
        <strain evidence="11 12">2376</strain>
    </source>
</reference>
<feature type="transmembrane region" description="Helical" evidence="9">
    <location>
        <begin position="185"/>
        <end position="202"/>
    </location>
</feature>
<evidence type="ECO:0000256" key="5">
    <source>
        <dbReference type="ARBA" id="ARBA00022692"/>
    </source>
</evidence>
<sequence>MAGALRRGAPFAAVGAVMATGQAPLDWWWATLLGFGVLLWLLPAARAPRVLAARLFATGCGFFAVSLNWIIHPFMVEPHIHGWMAPFALLAMAAGMALFWALAGAVAAWLNPGRWCPLALAVTMTAAEMLRGWLFGGFPWAMVGHAFIDTPVAQLAALAGAPGLSLLILTLAALPFLAQGQAVRAALAAAGVVLLSAGWFWGQARLAQPLPAPQIALDLRVVQVNAPQHLKWHPDYRWHFFQRHLEMTAAIPAPGDPAPDLVIWPETSVPFLLNNPGAGLDSIAAASGDAHVALGVQRFDNGGFFNSLALLDPDGAVTEIYDKHHLVPFGEYIPLAEALLGRGYGGFASQILAGYSAGAGPETLDWGRFGRVLPTICYESIFARHHRLAPRPDWILQVTNDAWFGNWSGPHQHLAQGRLRAVETGLPMVRAANTGISAVIDARGGIIASLPLNQPGVLDAALPGALPPPPYARLGDTPMALVLALLALAIGLGGRRMSRHPQD</sequence>
<evidence type="ECO:0000259" key="10">
    <source>
        <dbReference type="PROSITE" id="PS50263"/>
    </source>
</evidence>
<dbReference type="GO" id="GO:0005886">
    <property type="term" value="C:plasma membrane"/>
    <property type="evidence" value="ECO:0007669"/>
    <property type="project" value="UniProtKB-SubCell"/>
</dbReference>
<dbReference type="PANTHER" id="PTHR38686:SF1">
    <property type="entry name" value="APOLIPOPROTEIN N-ACYLTRANSFERASE"/>
    <property type="match status" value="1"/>
</dbReference>
<comment type="caution">
    <text evidence="11">The sequence shown here is derived from an EMBL/GenBank/DDBJ whole genome shotgun (WGS) entry which is preliminary data.</text>
</comment>
<keyword evidence="6 9" id="KW-1133">Transmembrane helix</keyword>
<keyword evidence="12" id="KW-1185">Reference proteome</keyword>
<feature type="transmembrane region" description="Helical" evidence="9">
    <location>
        <begin position="51"/>
        <end position="71"/>
    </location>
</feature>
<comment type="similarity">
    <text evidence="2 9">Belongs to the CN hydrolase family. Apolipoprotein N-acyltransferase subfamily.</text>
</comment>
<evidence type="ECO:0000256" key="8">
    <source>
        <dbReference type="ARBA" id="ARBA00023315"/>
    </source>
</evidence>
<dbReference type="NCBIfam" id="TIGR00546">
    <property type="entry name" value="lnt"/>
    <property type="match status" value="1"/>
</dbReference>
<keyword evidence="3 9" id="KW-1003">Cell membrane</keyword>
<dbReference type="EC" id="2.3.1.269" evidence="9"/>
<keyword evidence="7 9" id="KW-0472">Membrane</keyword>
<evidence type="ECO:0000256" key="9">
    <source>
        <dbReference type="HAMAP-Rule" id="MF_01148"/>
    </source>
</evidence>
<protein>
    <recommendedName>
        <fullName evidence="9">Apolipoprotein N-acyltransferase</fullName>
        <shortName evidence="9">ALP N-acyltransferase</shortName>
        <ecNumber evidence="9">2.3.1.269</ecNumber>
    </recommendedName>
</protein>
<comment type="catalytic activity">
    <reaction evidence="9">
        <text>N-terminal S-1,2-diacyl-sn-glyceryl-L-cysteinyl-[lipoprotein] + a glycerophospholipid = N-acyl-S-1,2-diacyl-sn-glyceryl-L-cysteinyl-[lipoprotein] + a 2-acyl-sn-glycero-3-phospholipid + H(+)</text>
        <dbReference type="Rhea" id="RHEA:48228"/>
        <dbReference type="Rhea" id="RHEA-COMP:14681"/>
        <dbReference type="Rhea" id="RHEA-COMP:14684"/>
        <dbReference type="ChEBI" id="CHEBI:15378"/>
        <dbReference type="ChEBI" id="CHEBI:136912"/>
        <dbReference type="ChEBI" id="CHEBI:140656"/>
        <dbReference type="ChEBI" id="CHEBI:140657"/>
        <dbReference type="ChEBI" id="CHEBI:140660"/>
        <dbReference type="EC" id="2.3.1.269"/>
    </reaction>
</comment>
<keyword evidence="5 9" id="KW-0812">Transmembrane</keyword>
<feature type="transmembrane region" description="Helical" evidence="9">
    <location>
        <begin position="83"/>
        <end position="110"/>
    </location>
</feature>
<feature type="transmembrane region" description="Helical" evidence="9">
    <location>
        <begin position="477"/>
        <end position="494"/>
    </location>
</feature>
<dbReference type="InterPro" id="IPR004563">
    <property type="entry name" value="Apolipo_AcylTrfase"/>
</dbReference>
<comment type="function">
    <text evidence="9">Catalyzes the phospholipid dependent N-acylation of the N-terminal cysteine of apolipoprotein, the last step in lipoprotein maturation.</text>
</comment>
<organism evidence="11 12">
    <name type="scientific">Rhabdonatronobacter sediminivivens</name>
    <dbReference type="NCBI Taxonomy" id="2743469"/>
    <lineage>
        <taxon>Bacteria</taxon>
        <taxon>Pseudomonadati</taxon>
        <taxon>Pseudomonadota</taxon>
        <taxon>Alphaproteobacteria</taxon>
        <taxon>Rhodobacterales</taxon>
        <taxon>Paracoccaceae</taxon>
        <taxon>Rhabdonatronobacter</taxon>
    </lineage>
</organism>
<evidence type="ECO:0000313" key="11">
    <source>
        <dbReference type="EMBL" id="NYS24421.1"/>
    </source>
</evidence>
<accession>A0A7Z0HY27</accession>
<dbReference type="InterPro" id="IPR003010">
    <property type="entry name" value="C-N_Hydrolase"/>
</dbReference>
<dbReference type="GO" id="GO:0016410">
    <property type="term" value="F:N-acyltransferase activity"/>
    <property type="evidence" value="ECO:0007669"/>
    <property type="project" value="UniProtKB-UniRule"/>
</dbReference>
<evidence type="ECO:0000256" key="1">
    <source>
        <dbReference type="ARBA" id="ARBA00004651"/>
    </source>
</evidence>
<name>A0A7Z0HY27_9RHOB</name>
<comment type="pathway">
    <text evidence="9">Protein modification; lipoprotein biosynthesis (N-acyl transfer).</text>
</comment>
<dbReference type="InterPro" id="IPR045378">
    <property type="entry name" value="LNT_N"/>
</dbReference>
<dbReference type="Proteomes" id="UP000529417">
    <property type="component" value="Unassembled WGS sequence"/>
</dbReference>
<dbReference type="CDD" id="cd07571">
    <property type="entry name" value="ALP_N-acyl_transferase"/>
    <property type="match status" value="1"/>
</dbReference>
<comment type="subcellular location">
    <subcellularLocation>
        <location evidence="1 9">Cell membrane</location>
        <topology evidence="1 9">Multi-pass membrane protein</topology>
    </subcellularLocation>
</comment>
<dbReference type="AlphaFoldDB" id="A0A7Z0HY27"/>
<evidence type="ECO:0000256" key="4">
    <source>
        <dbReference type="ARBA" id="ARBA00022679"/>
    </source>
</evidence>
<dbReference type="Pfam" id="PF00795">
    <property type="entry name" value="CN_hydrolase"/>
    <property type="match status" value="1"/>
</dbReference>
<feature type="transmembrane region" description="Helical" evidence="9">
    <location>
        <begin position="154"/>
        <end position="178"/>
    </location>
</feature>
<dbReference type="SUPFAM" id="SSF56317">
    <property type="entry name" value="Carbon-nitrogen hydrolase"/>
    <property type="match status" value="1"/>
</dbReference>
<proteinExistence type="inferred from homology"/>
<dbReference type="HAMAP" id="MF_01148">
    <property type="entry name" value="Lnt"/>
    <property type="match status" value="1"/>
</dbReference>
<evidence type="ECO:0000256" key="6">
    <source>
        <dbReference type="ARBA" id="ARBA00022989"/>
    </source>
</evidence>
<dbReference type="Pfam" id="PF20154">
    <property type="entry name" value="LNT_N"/>
    <property type="match status" value="1"/>
</dbReference>
<evidence type="ECO:0000256" key="7">
    <source>
        <dbReference type="ARBA" id="ARBA00023136"/>
    </source>
</evidence>
<dbReference type="UniPathway" id="UPA00666"/>
<dbReference type="GO" id="GO:0042158">
    <property type="term" value="P:lipoprotein biosynthetic process"/>
    <property type="evidence" value="ECO:0007669"/>
    <property type="project" value="UniProtKB-UniRule"/>
</dbReference>
<evidence type="ECO:0000256" key="2">
    <source>
        <dbReference type="ARBA" id="ARBA00010065"/>
    </source>
</evidence>
<dbReference type="InterPro" id="IPR036526">
    <property type="entry name" value="C-N_Hydrolase_sf"/>
</dbReference>
<dbReference type="EMBL" id="JACBXS010000008">
    <property type="protein sequence ID" value="NYS24421.1"/>
    <property type="molecule type" value="Genomic_DNA"/>
</dbReference>
<evidence type="ECO:0000313" key="12">
    <source>
        <dbReference type="Proteomes" id="UP000529417"/>
    </source>
</evidence>
<evidence type="ECO:0000256" key="3">
    <source>
        <dbReference type="ARBA" id="ARBA00022475"/>
    </source>
</evidence>
<feature type="transmembrane region" description="Helical" evidence="9">
    <location>
        <begin position="27"/>
        <end position="44"/>
    </location>
</feature>
<keyword evidence="8 9" id="KW-0012">Acyltransferase</keyword>
<gene>
    <name evidence="9 11" type="primary">lnt</name>
    <name evidence="11" type="ORF">HUK65_05400</name>
</gene>
<feature type="transmembrane region" description="Helical" evidence="9">
    <location>
        <begin position="130"/>
        <end position="148"/>
    </location>
</feature>
<keyword evidence="11" id="KW-0449">Lipoprotein</keyword>
<keyword evidence="4 9" id="KW-0808">Transferase</keyword>
<feature type="domain" description="CN hydrolase" evidence="10">
    <location>
        <begin position="222"/>
        <end position="464"/>
    </location>
</feature>
<dbReference type="Gene3D" id="3.60.110.10">
    <property type="entry name" value="Carbon-nitrogen hydrolase"/>
    <property type="match status" value="1"/>
</dbReference>
<dbReference type="PANTHER" id="PTHR38686">
    <property type="entry name" value="APOLIPOPROTEIN N-ACYLTRANSFERASE"/>
    <property type="match status" value="1"/>
</dbReference>